<organism evidence="8">
    <name type="scientific">Caenorhabditis brenneri</name>
    <name type="common">Nematode worm</name>
    <dbReference type="NCBI Taxonomy" id="135651"/>
    <lineage>
        <taxon>Eukaryota</taxon>
        <taxon>Metazoa</taxon>
        <taxon>Ecdysozoa</taxon>
        <taxon>Nematoda</taxon>
        <taxon>Chromadorea</taxon>
        <taxon>Rhabditida</taxon>
        <taxon>Rhabditina</taxon>
        <taxon>Rhabditomorpha</taxon>
        <taxon>Rhabditoidea</taxon>
        <taxon>Rhabditidae</taxon>
        <taxon>Peloderinae</taxon>
        <taxon>Caenorhabditis</taxon>
    </lineage>
</organism>
<dbReference type="InterPro" id="IPR000719">
    <property type="entry name" value="Prot_kinase_dom"/>
</dbReference>
<dbReference type="EMBL" id="GL379902">
    <property type="protein sequence ID" value="EGT33080.1"/>
    <property type="molecule type" value="Genomic_DNA"/>
</dbReference>
<dbReference type="InterPro" id="IPR050235">
    <property type="entry name" value="CK1_Ser-Thr_kinase"/>
</dbReference>
<keyword evidence="5" id="KW-0723">Serine/threonine-protein kinase</keyword>
<dbReference type="OrthoDB" id="5815349at2759"/>
<evidence type="ECO:0000256" key="4">
    <source>
        <dbReference type="PROSITE-ProRule" id="PRU10141"/>
    </source>
</evidence>
<dbReference type="GO" id="GO:0005524">
    <property type="term" value="F:ATP binding"/>
    <property type="evidence" value="ECO:0007669"/>
    <property type="project" value="UniProtKB-UniRule"/>
</dbReference>
<keyword evidence="5" id="KW-0808">Transferase</keyword>
<gene>
    <name evidence="7" type="ORF">CAEBREN_08747</name>
</gene>
<dbReference type="InterPro" id="IPR017441">
    <property type="entry name" value="Protein_kinase_ATP_BS"/>
</dbReference>
<protein>
    <recommendedName>
        <fullName evidence="1">non-specific serine/threonine protein kinase</fullName>
        <ecNumber evidence="1">2.7.11.1</ecNumber>
    </recommendedName>
</protein>
<proteinExistence type="inferred from homology"/>
<dbReference type="PROSITE" id="PS00108">
    <property type="entry name" value="PROTEIN_KINASE_ST"/>
    <property type="match status" value="1"/>
</dbReference>
<dbReference type="GO" id="GO:0004674">
    <property type="term" value="F:protein serine/threonine kinase activity"/>
    <property type="evidence" value="ECO:0007669"/>
    <property type="project" value="UniProtKB-KW"/>
</dbReference>
<dbReference type="InterPro" id="IPR011009">
    <property type="entry name" value="Kinase-like_dom_sf"/>
</dbReference>
<evidence type="ECO:0000256" key="1">
    <source>
        <dbReference type="ARBA" id="ARBA00012513"/>
    </source>
</evidence>
<dbReference type="AlphaFoldDB" id="G0NKV0"/>
<sequence length="301" mass="34336">MPVSPSVANQSGRWVRSYHLVELLGSGSFGAVYRANTLSCPVAVKLSEHEQMMKDESQILLKLQGTPGVPQWLWFGKDQSHYCLAMSMGFKSLHDLRCLNKTTDYSFSDITIQRILFQITTVLEAIHSKGIVHRDVKPDNILVTFPEGPDNRVSIIVGDFGLALQFKDEDGTLEFPEHAPGVRRLFHSTPNGMMNIDHAPMDDFVMLTYAAIEMTNDCMEQFHGKFQDKFKYKQELLRDPELYMPASLYWLRHFFELVGQQDDLLPVEYEQLRLSLNNSLPNSEASGPLLLTNEDGTWKLY</sequence>
<comment type="similarity">
    <text evidence="5">Belongs to the protein kinase superfamily.</text>
</comment>
<dbReference type="HOGENOM" id="CLU_080803_0_0_1"/>
<evidence type="ECO:0000256" key="3">
    <source>
        <dbReference type="ARBA" id="ARBA00022840"/>
    </source>
</evidence>
<dbReference type="Pfam" id="PF00069">
    <property type="entry name" value="Pkinase"/>
    <property type="match status" value="1"/>
</dbReference>
<evidence type="ECO:0000259" key="6">
    <source>
        <dbReference type="PROSITE" id="PS50011"/>
    </source>
</evidence>
<name>G0NKV0_CAEBE</name>
<accession>G0NKV0</accession>
<evidence type="ECO:0000256" key="2">
    <source>
        <dbReference type="ARBA" id="ARBA00022741"/>
    </source>
</evidence>
<keyword evidence="5" id="KW-0418">Kinase</keyword>
<dbReference type="SMART" id="SM00220">
    <property type="entry name" value="S_TKc"/>
    <property type="match status" value="1"/>
</dbReference>
<dbReference type="InterPro" id="IPR008271">
    <property type="entry name" value="Ser/Thr_kinase_AS"/>
</dbReference>
<dbReference type="PROSITE" id="PS00107">
    <property type="entry name" value="PROTEIN_KINASE_ATP"/>
    <property type="match status" value="1"/>
</dbReference>
<evidence type="ECO:0000313" key="7">
    <source>
        <dbReference type="EMBL" id="EGT33080.1"/>
    </source>
</evidence>
<dbReference type="EC" id="2.7.11.1" evidence="1"/>
<feature type="binding site" evidence="4">
    <location>
        <position position="45"/>
    </location>
    <ligand>
        <name>ATP</name>
        <dbReference type="ChEBI" id="CHEBI:30616"/>
    </ligand>
</feature>
<reference evidence="8" key="1">
    <citation type="submission" date="2011-07" db="EMBL/GenBank/DDBJ databases">
        <authorList>
            <consortium name="Caenorhabditis brenneri Sequencing and Analysis Consortium"/>
            <person name="Wilson R.K."/>
        </authorList>
    </citation>
    <scope>NUCLEOTIDE SEQUENCE [LARGE SCALE GENOMIC DNA]</scope>
    <source>
        <strain evidence="8">PB2801</strain>
    </source>
</reference>
<dbReference type="PANTHER" id="PTHR11909">
    <property type="entry name" value="CASEIN KINASE-RELATED"/>
    <property type="match status" value="1"/>
</dbReference>
<evidence type="ECO:0000313" key="8">
    <source>
        <dbReference type="Proteomes" id="UP000008068"/>
    </source>
</evidence>
<keyword evidence="3 4" id="KW-0067">ATP-binding</keyword>
<evidence type="ECO:0000256" key="5">
    <source>
        <dbReference type="RuleBase" id="RU000304"/>
    </source>
</evidence>
<dbReference type="InParanoid" id="G0NKV0"/>
<keyword evidence="8" id="KW-1185">Reference proteome</keyword>
<dbReference type="STRING" id="135651.G0NKV0"/>
<keyword evidence="2 4" id="KW-0547">Nucleotide-binding</keyword>
<feature type="domain" description="Protein kinase" evidence="6">
    <location>
        <begin position="18"/>
        <end position="301"/>
    </location>
</feature>
<dbReference type="OMA" id="MNIDHAP"/>
<dbReference type="Proteomes" id="UP000008068">
    <property type="component" value="Unassembled WGS sequence"/>
</dbReference>
<dbReference type="eggNOG" id="KOG1165">
    <property type="taxonomic scope" value="Eukaryota"/>
</dbReference>
<dbReference type="PROSITE" id="PS50011">
    <property type="entry name" value="PROTEIN_KINASE_DOM"/>
    <property type="match status" value="1"/>
</dbReference>
<dbReference type="SUPFAM" id="SSF56112">
    <property type="entry name" value="Protein kinase-like (PK-like)"/>
    <property type="match status" value="1"/>
</dbReference>
<dbReference type="Gene3D" id="1.10.510.10">
    <property type="entry name" value="Transferase(Phosphotransferase) domain 1"/>
    <property type="match status" value="1"/>
</dbReference>